<dbReference type="PIRSF" id="PIRSF000774">
    <property type="entry name" value="RpoN"/>
    <property type="match status" value="1"/>
</dbReference>
<feature type="domain" description="RNA polymerase sigma factor 54 DNA-binding" evidence="9">
    <location>
        <begin position="303"/>
        <end position="460"/>
    </location>
</feature>
<name>A0A844FDX2_9FIRM</name>
<dbReference type="InterPro" id="IPR007634">
    <property type="entry name" value="RNA_pol_sigma_54_DNA-bd"/>
</dbReference>
<dbReference type="Gene3D" id="1.10.10.1330">
    <property type="entry name" value="RNA polymerase sigma-54 factor, core-binding domain"/>
    <property type="match status" value="1"/>
</dbReference>
<evidence type="ECO:0000256" key="4">
    <source>
        <dbReference type="ARBA" id="ARBA00022695"/>
    </source>
</evidence>
<dbReference type="Gene3D" id="1.10.10.60">
    <property type="entry name" value="Homeodomain-like"/>
    <property type="match status" value="1"/>
</dbReference>
<dbReference type="PROSITE" id="PS00717">
    <property type="entry name" value="SIGMA54_1"/>
    <property type="match status" value="1"/>
</dbReference>
<dbReference type="InterPro" id="IPR007046">
    <property type="entry name" value="RNA_pol_sigma_54_core-bd"/>
</dbReference>
<proteinExistence type="inferred from homology"/>
<dbReference type="Pfam" id="PF04552">
    <property type="entry name" value="Sigma54_DBD"/>
    <property type="match status" value="1"/>
</dbReference>
<keyword evidence="5" id="KW-0805">Transcription regulation</keyword>
<keyword evidence="2" id="KW-0240">DNA-directed RNA polymerase</keyword>
<dbReference type="Proteomes" id="UP000462760">
    <property type="component" value="Unassembled WGS sequence"/>
</dbReference>
<dbReference type="PRINTS" id="PR00045">
    <property type="entry name" value="SIGMA54FCT"/>
</dbReference>
<dbReference type="Pfam" id="PF04963">
    <property type="entry name" value="Sigma54_CBD"/>
    <property type="match status" value="1"/>
</dbReference>
<evidence type="ECO:0000313" key="11">
    <source>
        <dbReference type="EMBL" id="MSS42178.1"/>
    </source>
</evidence>
<comment type="caution">
    <text evidence="11">The sequence shown here is derived from an EMBL/GenBank/DDBJ whole genome shotgun (WGS) entry which is preliminary data.</text>
</comment>
<dbReference type="PANTHER" id="PTHR32248">
    <property type="entry name" value="RNA POLYMERASE SIGMA-54 FACTOR"/>
    <property type="match status" value="1"/>
</dbReference>
<organism evidence="11 12">
    <name type="scientific">Anaerosalibacter bizertensis</name>
    <dbReference type="NCBI Taxonomy" id="932217"/>
    <lineage>
        <taxon>Bacteria</taxon>
        <taxon>Bacillati</taxon>
        <taxon>Bacillota</taxon>
        <taxon>Tissierellia</taxon>
        <taxon>Tissierellales</taxon>
        <taxon>Sporanaerobacteraceae</taxon>
        <taxon>Anaerosalibacter</taxon>
    </lineage>
</organism>
<dbReference type="PROSITE" id="PS00718">
    <property type="entry name" value="SIGMA54_2"/>
    <property type="match status" value="1"/>
</dbReference>
<dbReference type="InterPro" id="IPR038709">
    <property type="entry name" value="RpoN_core-bd_sf"/>
</dbReference>
<keyword evidence="4" id="KW-0548">Nucleotidyltransferase</keyword>
<accession>A0A844FDX2</accession>
<evidence type="ECO:0000259" key="9">
    <source>
        <dbReference type="Pfam" id="PF04552"/>
    </source>
</evidence>
<reference evidence="11 12" key="1">
    <citation type="submission" date="2019-08" db="EMBL/GenBank/DDBJ databases">
        <title>In-depth cultivation of the pig gut microbiome towards novel bacterial diversity and tailored functional studies.</title>
        <authorList>
            <person name="Wylensek D."/>
            <person name="Hitch T.C.A."/>
            <person name="Clavel T."/>
        </authorList>
    </citation>
    <scope>NUCLEOTIDE SEQUENCE [LARGE SCALE GENOMIC DNA]</scope>
    <source>
        <strain evidence="11 12">Med78-601-WT-4W-RMD-3</strain>
    </source>
</reference>
<keyword evidence="6" id="KW-0731">Sigma factor</keyword>
<dbReference type="GO" id="GO:0006352">
    <property type="term" value="P:DNA-templated transcription initiation"/>
    <property type="evidence" value="ECO:0007669"/>
    <property type="project" value="InterPro"/>
</dbReference>
<evidence type="ECO:0000256" key="6">
    <source>
        <dbReference type="ARBA" id="ARBA00023082"/>
    </source>
</evidence>
<dbReference type="GO" id="GO:0016987">
    <property type="term" value="F:sigma factor activity"/>
    <property type="evidence" value="ECO:0007669"/>
    <property type="project" value="UniProtKB-KW"/>
</dbReference>
<evidence type="ECO:0000256" key="3">
    <source>
        <dbReference type="ARBA" id="ARBA00022679"/>
    </source>
</evidence>
<dbReference type="PANTHER" id="PTHR32248:SF4">
    <property type="entry name" value="RNA POLYMERASE SIGMA-54 FACTOR"/>
    <property type="match status" value="1"/>
</dbReference>
<evidence type="ECO:0000259" key="10">
    <source>
        <dbReference type="Pfam" id="PF04963"/>
    </source>
</evidence>
<dbReference type="InterPro" id="IPR010982">
    <property type="entry name" value="Lambda_DNA-bd_dom_sf"/>
</dbReference>
<keyword evidence="3" id="KW-0808">Transferase</keyword>
<dbReference type="EMBL" id="VULR01000001">
    <property type="protein sequence ID" value="MSS42178.1"/>
    <property type="molecule type" value="Genomic_DNA"/>
</dbReference>
<dbReference type="NCBIfam" id="NF009118">
    <property type="entry name" value="PRK12469.1"/>
    <property type="match status" value="1"/>
</dbReference>
<evidence type="ECO:0000313" key="12">
    <source>
        <dbReference type="Proteomes" id="UP000462760"/>
    </source>
</evidence>
<evidence type="ECO:0000256" key="5">
    <source>
        <dbReference type="ARBA" id="ARBA00023015"/>
    </source>
</evidence>
<evidence type="ECO:0000256" key="2">
    <source>
        <dbReference type="ARBA" id="ARBA00022478"/>
    </source>
</evidence>
<dbReference type="OrthoDB" id="9814402at2"/>
<keyword evidence="7" id="KW-0238">DNA-binding</keyword>
<dbReference type="GO" id="GO:0016779">
    <property type="term" value="F:nucleotidyltransferase activity"/>
    <property type="evidence" value="ECO:0007669"/>
    <property type="project" value="UniProtKB-KW"/>
</dbReference>
<evidence type="ECO:0000256" key="8">
    <source>
        <dbReference type="ARBA" id="ARBA00023163"/>
    </source>
</evidence>
<evidence type="ECO:0000256" key="7">
    <source>
        <dbReference type="ARBA" id="ARBA00023125"/>
    </source>
</evidence>
<dbReference type="Gene3D" id="1.10.260.40">
    <property type="entry name" value="lambda repressor-like DNA-binding domains"/>
    <property type="match status" value="1"/>
</dbReference>
<keyword evidence="8" id="KW-0804">Transcription</keyword>
<evidence type="ECO:0000256" key="1">
    <source>
        <dbReference type="ARBA" id="ARBA00008798"/>
    </source>
</evidence>
<dbReference type="GO" id="GO:0001216">
    <property type="term" value="F:DNA-binding transcription activator activity"/>
    <property type="evidence" value="ECO:0007669"/>
    <property type="project" value="InterPro"/>
</dbReference>
<dbReference type="AlphaFoldDB" id="A0A844FDX2"/>
<dbReference type="NCBIfam" id="TIGR02395">
    <property type="entry name" value="rpoN_sigma"/>
    <property type="match status" value="1"/>
</dbReference>
<dbReference type="PROSITE" id="PS50044">
    <property type="entry name" value="SIGMA54_3"/>
    <property type="match status" value="1"/>
</dbReference>
<gene>
    <name evidence="11" type="primary">rpoN</name>
    <name evidence="11" type="ORF">FYJ27_00295</name>
</gene>
<sequence>MRLGYDLTLEQAQKLVMTPELRQAIQLLQFTSQELNQYLENEMEINPLLEVKNNSKEHENIDEIESKNEEIDWEEFLGNYDDISYTISSPRDKNEKEVTYDNFVTHSSSLKEHLLLQLNLNICDKIDRLIGKIIIESIDENGYLVTPIDSLAEDLHVSLERVEKVLLQIQTFDPVGVGARDLKECLIIQLKDRNIDDENVYRIVEDYLEDVAHNRLLKMSKELGIELKKVQDICDYIKTLEPKPGRCFSGDVEEVKYITPDITLRYLDGEYIIILNDITAPRLNINRFYRELMSKSDDPNIIEFLTDKLNSAMWVIKSIEQRRMTIYNVVESILKFQKDFFERGEKALKPLTLKDVADDIGVHESTVSRATNGKYIQTPRGLFELKYFFTSGVTSGKGDVSATSIKAMIRDLIEKEDPKKPLSDQKISNILKGKSISISRRTVAKYRDEMDIPSSSIRRRY</sequence>
<dbReference type="InterPro" id="IPR000394">
    <property type="entry name" value="RNA_pol_sigma_54"/>
</dbReference>
<protein>
    <submittedName>
        <fullName evidence="11">RNA polymerase factor sigma-54</fullName>
    </submittedName>
</protein>
<dbReference type="GO" id="GO:0003677">
    <property type="term" value="F:DNA binding"/>
    <property type="evidence" value="ECO:0007669"/>
    <property type="project" value="UniProtKB-KW"/>
</dbReference>
<comment type="similarity">
    <text evidence="1">Belongs to the sigma-54 factor family.</text>
</comment>
<dbReference type="Pfam" id="PF00309">
    <property type="entry name" value="Sigma54_AID"/>
    <property type="match status" value="1"/>
</dbReference>
<dbReference type="GO" id="GO:0000428">
    <property type="term" value="C:DNA-directed RNA polymerase complex"/>
    <property type="evidence" value="ECO:0007669"/>
    <property type="project" value="UniProtKB-KW"/>
</dbReference>
<feature type="domain" description="RNA polymerase sigma factor 54 core-binding" evidence="10">
    <location>
        <begin position="100"/>
        <end position="289"/>
    </location>
</feature>
<dbReference type="RefSeq" id="WP_154481377.1">
    <property type="nucleotide sequence ID" value="NZ_JBCLQA010000001.1"/>
</dbReference>